<organism evidence="3 4">
    <name type="scientific">Pedobacter lusitanus</name>
    <dbReference type="NCBI Taxonomy" id="1503925"/>
    <lineage>
        <taxon>Bacteria</taxon>
        <taxon>Pseudomonadati</taxon>
        <taxon>Bacteroidota</taxon>
        <taxon>Sphingobacteriia</taxon>
        <taxon>Sphingobacteriales</taxon>
        <taxon>Sphingobacteriaceae</taxon>
        <taxon>Pedobacter</taxon>
    </lineage>
</organism>
<protein>
    <recommendedName>
        <fullName evidence="2">Thioesterase domain-containing protein</fullName>
    </recommendedName>
</protein>
<evidence type="ECO:0000313" key="4">
    <source>
        <dbReference type="Proteomes" id="UP000032049"/>
    </source>
</evidence>
<keyword evidence="4" id="KW-1185">Reference proteome</keyword>
<dbReference type="STRING" id="1503925.TH53_23730"/>
<name>A0A0D0GC76_9SPHI</name>
<dbReference type="InterPro" id="IPR029058">
    <property type="entry name" value="AB_hydrolase_fold"/>
</dbReference>
<dbReference type="InterPro" id="IPR012223">
    <property type="entry name" value="TEII"/>
</dbReference>
<dbReference type="PANTHER" id="PTHR11487">
    <property type="entry name" value="THIOESTERASE"/>
    <property type="match status" value="1"/>
</dbReference>
<sequence length="230" mass="26309">MEINLFCFPFAGGSKYSYQEYLKYTNNCVKIISVEYPGRGTRIRESLLKDIEDIVEDVYSKIKDELSQPYAFYGHSMGSIIAYLLTKKIIENGDSLPVHLFLTGRGGPSAIFSDSPKYLLPENEFITELNKMGGSSDEVLNNKELMSFFEPIIRADFQALETYRYKETLPFDIPVSVMIGQEENIVFGDAQTWQKETTKEIDIKVFPGNHFFINDYPAEIMQIILEKLSA</sequence>
<reference evidence="3 4" key="1">
    <citation type="submission" date="2015-01" db="EMBL/GenBank/DDBJ databases">
        <title>Draft genome sequence of Pedobacter sp. NL19 isolated from sludge of an effluent treatment pond in an abandoned uranium mine.</title>
        <authorList>
            <person name="Santos T."/>
            <person name="Caetano T."/>
            <person name="Covas C."/>
            <person name="Cruz A."/>
            <person name="Mendo S."/>
        </authorList>
    </citation>
    <scope>NUCLEOTIDE SEQUENCE [LARGE SCALE GENOMIC DNA]</scope>
    <source>
        <strain evidence="3 4">NL19</strain>
    </source>
</reference>
<dbReference type="Pfam" id="PF00975">
    <property type="entry name" value="Thioesterase"/>
    <property type="match status" value="1"/>
</dbReference>
<evidence type="ECO:0000256" key="1">
    <source>
        <dbReference type="ARBA" id="ARBA00007169"/>
    </source>
</evidence>
<dbReference type="InterPro" id="IPR001031">
    <property type="entry name" value="Thioesterase"/>
</dbReference>
<evidence type="ECO:0000313" key="3">
    <source>
        <dbReference type="EMBL" id="KIO74897.1"/>
    </source>
</evidence>
<dbReference type="GO" id="GO:0008610">
    <property type="term" value="P:lipid biosynthetic process"/>
    <property type="evidence" value="ECO:0007669"/>
    <property type="project" value="TreeGrafter"/>
</dbReference>
<comment type="caution">
    <text evidence="3">The sequence shown here is derived from an EMBL/GenBank/DDBJ whole genome shotgun (WGS) entry which is preliminary data.</text>
</comment>
<dbReference type="RefSeq" id="WP_041886408.1">
    <property type="nucleotide sequence ID" value="NZ_CP157278.1"/>
</dbReference>
<dbReference type="OrthoDB" id="2213423at2"/>
<dbReference type="Gene3D" id="3.40.50.1820">
    <property type="entry name" value="alpha/beta hydrolase"/>
    <property type="match status" value="1"/>
</dbReference>
<dbReference type="EMBL" id="JXRA01000127">
    <property type="protein sequence ID" value="KIO74897.1"/>
    <property type="molecule type" value="Genomic_DNA"/>
</dbReference>
<feature type="domain" description="Thioesterase" evidence="2">
    <location>
        <begin position="5"/>
        <end position="226"/>
    </location>
</feature>
<dbReference type="SUPFAM" id="SSF53474">
    <property type="entry name" value="alpha/beta-Hydrolases"/>
    <property type="match status" value="1"/>
</dbReference>
<evidence type="ECO:0000259" key="2">
    <source>
        <dbReference type="Pfam" id="PF00975"/>
    </source>
</evidence>
<dbReference type="Proteomes" id="UP000032049">
    <property type="component" value="Unassembled WGS sequence"/>
</dbReference>
<dbReference type="PANTHER" id="PTHR11487:SF0">
    <property type="entry name" value="S-ACYL FATTY ACID SYNTHASE THIOESTERASE, MEDIUM CHAIN"/>
    <property type="match status" value="1"/>
</dbReference>
<gene>
    <name evidence="3" type="ORF">TH53_23730</name>
</gene>
<comment type="similarity">
    <text evidence="1">Belongs to the thioesterase family.</text>
</comment>
<proteinExistence type="inferred from homology"/>
<accession>A0A0D0GC76</accession>
<dbReference type="AlphaFoldDB" id="A0A0D0GC76"/>